<sequence length="655" mass="73344">MIDLNQEQFTTSTDTNMATKNKEPLSSAMKRTNEWISSQEIPSDVTVNAGGVSFSLHKFPLISKCGYLRKLVLESADSDLSVVEIPDVPGGAPAIELAAKFCYGINFEISIDNIAMLRCVAEYLEMTEDYAVGNLVSRTEAYVNEVTLKSLSGAVAVLHSSEDLLPIAEEVKLVSRCIDTIAFVACKDSEFCTPRRAEGGTNNLISSTAPNAKPLVDWWAEDLTVLRIDFFQRVLIAMTARGYKQYALGPLLMLYAQKSLRGLEIFGKGRKQIEPRQEHEKRVVLETIVSLLPREKNSMSVSFLSMLLRAAIYLETTVACRLNLEKRMASQLGQAVLDDLLIPSFSFTGETLFDVETVQRIMMNYLEYEMEGTRFGYNADEEYISPSPSDMERVARLMENYLVEIASDRNLSISKFIGLAELIPEQFRITEDGIYRAIDIYLKAHPALSDMERKKVCSVMDCQKLSREACAHAAQNDRLPVQTIVQVLYYEQERLREVKDSSSLSDAPALPSKVNQNTIDIHPVSDELSILRRENQDLKLELVKMKMRLKEMEKSAAKPAVNGPIGITHPSPAKPPLPRKSLISSVSKTLGKFMPQNTKVRKLIKKLCDLDSEGNVIIHFFIDAKDNYVRGLVILGETHGNNLAMDGKPERTFKA</sequence>
<dbReference type="PROSITE" id="PS50097">
    <property type="entry name" value="BTB"/>
    <property type="match status" value="1"/>
</dbReference>
<dbReference type="PROSITE" id="PS51649">
    <property type="entry name" value="NPH3"/>
    <property type="match status" value="1"/>
</dbReference>
<evidence type="ECO:0000256" key="3">
    <source>
        <dbReference type="PROSITE-ProRule" id="PRU00982"/>
    </source>
</evidence>
<keyword evidence="4" id="KW-0175">Coiled coil</keyword>
<feature type="domain" description="BTB" evidence="6">
    <location>
        <begin position="43"/>
        <end position="111"/>
    </location>
</feature>
<evidence type="ECO:0000313" key="9">
    <source>
        <dbReference type="Proteomes" id="UP001604277"/>
    </source>
</evidence>
<dbReference type="Proteomes" id="UP001604277">
    <property type="component" value="Unassembled WGS sequence"/>
</dbReference>
<dbReference type="InterPro" id="IPR011333">
    <property type="entry name" value="SKP1/BTB/POZ_sf"/>
</dbReference>
<evidence type="ECO:0000256" key="4">
    <source>
        <dbReference type="SAM" id="Coils"/>
    </source>
</evidence>
<evidence type="ECO:0000256" key="2">
    <source>
        <dbReference type="ARBA" id="ARBA00022786"/>
    </source>
</evidence>
<dbReference type="PANTHER" id="PTHR32370">
    <property type="entry name" value="OS12G0117600 PROTEIN"/>
    <property type="match status" value="1"/>
</dbReference>
<reference evidence="9" key="1">
    <citation type="submission" date="2024-07" db="EMBL/GenBank/DDBJ databases">
        <title>Two chromosome-level genome assemblies of Korean endemic species Abeliophyllum distichum and Forsythia ovata (Oleaceae).</title>
        <authorList>
            <person name="Jang H."/>
        </authorList>
    </citation>
    <scope>NUCLEOTIDE SEQUENCE [LARGE SCALE GENOMIC DNA]</scope>
</reference>
<feature type="compositionally biased region" description="Polar residues" evidence="5">
    <location>
        <begin position="1"/>
        <end position="19"/>
    </location>
</feature>
<keyword evidence="9" id="KW-1185">Reference proteome</keyword>
<dbReference type="Gene3D" id="3.30.710.10">
    <property type="entry name" value="Potassium Channel Kv1.1, Chain A"/>
    <property type="match status" value="1"/>
</dbReference>
<comment type="pathway">
    <text evidence="1">Protein modification; protein ubiquitination.</text>
</comment>
<evidence type="ECO:0000259" key="7">
    <source>
        <dbReference type="PROSITE" id="PS51649"/>
    </source>
</evidence>
<dbReference type="InterPro" id="IPR027356">
    <property type="entry name" value="NPH3_dom"/>
</dbReference>
<dbReference type="SUPFAM" id="SSF54695">
    <property type="entry name" value="POZ domain"/>
    <property type="match status" value="1"/>
</dbReference>
<keyword evidence="2" id="KW-0833">Ubl conjugation pathway</keyword>
<dbReference type="Pfam" id="PF00651">
    <property type="entry name" value="BTB"/>
    <property type="match status" value="1"/>
</dbReference>
<feature type="coiled-coil region" evidence="4">
    <location>
        <begin position="528"/>
        <end position="555"/>
    </location>
</feature>
<evidence type="ECO:0000256" key="1">
    <source>
        <dbReference type="ARBA" id="ARBA00004906"/>
    </source>
</evidence>
<evidence type="ECO:0000256" key="5">
    <source>
        <dbReference type="SAM" id="MobiDB-lite"/>
    </source>
</evidence>
<comment type="caution">
    <text evidence="8">The sequence shown here is derived from an EMBL/GenBank/DDBJ whole genome shotgun (WGS) entry which is preliminary data.</text>
</comment>
<gene>
    <name evidence="8" type="ORF">Fot_05590</name>
</gene>
<dbReference type="AlphaFoldDB" id="A0ABD1WQK7"/>
<organism evidence="8 9">
    <name type="scientific">Forsythia ovata</name>
    <dbReference type="NCBI Taxonomy" id="205694"/>
    <lineage>
        <taxon>Eukaryota</taxon>
        <taxon>Viridiplantae</taxon>
        <taxon>Streptophyta</taxon>
        <taxon>Embryophyta</taxon>
        <taxon>Tracheophyta</taxon>
        <taxon>Spermatophyta</taxon>
        <taxon>Magnoliopsida</taxon>
        <taxon>eudicotyledons</taxon>
        <taxon>Gunneridae</taxon>
        <taxon>Pentapetalae</taxon>
        <taxon>asterids</taxon>
        <taxon>lamiids</taxon>
        <taxon>Lamiales</taxon>
        <taxon>Oleaceae</taxon>
        <taxon>Forsythieae</taxon>
        <taxon>Forsythia</taxon>
    </lineage>
</organism>
<dbReference type="SMART" id="SM00225">
    <property type="entry name" value="BTB"/>
    <property type="match status" value="1"/>
</dbReference>
<evidence type="ECO:0000313" key="8">
    <source>
        <dbReference type="EMBL" id="KAL2551971.1"/>
    </source>
</evidence>
<name>A0ABD1WQK7_9LAMI</name>
<dbReference type="InterPro" id="IPR000210">
    <property type="entry name" value="BTB/POZ_dom"/>
</dbReference>
<comment type="similarity">
    <text evidence="3">Belongs to the NPH3 family.</text>
</comment>
<feature type="domain" description="NPH3" evidence="7">
    <location>
        <begin position="217"/>
        <end position="494"/>
    </location>
</feature>
<dbReference type="InterPro" id="IPR043454">
    <property type="entry name" value="NPH3/RPT2-like"/>
</dbReference>
<evidence type="ECO:0000259" key="6">
    <source>
        <dbReference type="PROSITE" id="PS50097"/>
    </source>
</evidence>
<feature type="region of interest" description="Disordered" evidence="5">
    <location>
        <begin position="560"/>
        <end position="579"/>
    </location>
</feature>
<dbReference type="Pfam" id="PF03000">
    <property type="entry name" value="NPH3"/>
    <property type="match status" value="1"/>
</dbReference>
<protein>
    <submittedName>
        <fullName evidence="8">BTB/POZ domain-containing protein</fullName>
    </submittedName>
</protein>
<accession>A0ABD1WQK7</accession>
<feature type="region of interest" description="Disordered" evidence="5">
    <location>
        <begin position="1"/>
        <end position="27"/>
    </location>
</feature>
<dbReference type="EMBL" id="JBFOLJ010000002">
    <property type="protein sequence ID" value="KAL2551971.1"/>
    <property type="molecule type" value="Genomic_DNA"/>
</dbReference>
<proteinExistence type="inferred from homology"/>